<feature type="signal peptide" evidence="1">
    <location>
        <begin position="1"/>
        <end position="19"/>
    </location>
</feature>
<keyword evidence="3" id="KW-1185">Reference proteome</keyword>
<dbReference type="EMBL" id="CP106753">
    <property type="protein sequence ID" value="UXY15288.1"/>
    <property type="molecule type" value="Genomic_DNA"/>
</dbReference>
<name>A0ABY6DM53_9NEIS</name>
<gene>
    <name evidence="2" type="ORF">N8I74_18545</name>
</gene>
<dbReference type="Proteomes" id="UP001061302">
    <property type="component" value="Chromosome"/>
</dbReference>
<feature type="chain" id="PRO_5046604595" evidence="1">
    <location>
        <begin position="20"/>
        <end position="129"/>
    </location>
</feature>
<dbReference type="RefSeq" id="WP_263124693.1">
    <property type="nucleotide sequence ID" value="NZ_CP106753.1"/>
</dbReference>
<protein>
    <submittedName>
        <fullName evidence="2">Uncharacterized protein</fullName>
    </submittedName>
</protein>
<sequence>MLWTMLKRLARSPAPSASAALGAPTQLLPATRARQEARASHPLNQSLLYRIKRDALAIVADMNRGLPMQDCALLARQLAFVQKELIQAAYHDESLPREQRQLLARYHAFNIRQGIGERRDRPLRGVAGN</sequence>
<evidence type="ECO:0000313" key="3">
    <source>
        <dbReference type="Proteomes" id="UP001061302"/>
    </source>
</evidence>
<reference evidence="2" key="1">
    <citation type="submission" date="2022-10" db="EMBL/GenBank/DDBJ databases">
        <title>Chitiniphilus purpureus sp. nov., a novel chitin-degrading bacterium isolated from crawfish pond sediment.</title>
        <authorList>
            <person name="Li K."/>
        </authorList>
    </citation>
    <scope>NUCLEOTIDE SEQUENCE</scope>
    <source>
        <strain evidence="2">CD1</strain>
    </source>
</reference>
<proteinExistence type="predicted"/>
<evidence type="ECO:0000256" key="1">
    <source>
        <dbReference type="SAM" id="SignalP"/>
    </source>
</evidence>
<accession>A0ABY6DM53</accession>
<organism evidence="2 3">
    <name type="scientific">Chitiniphilus purpureus</name>
    <dbReference type="NCBI Taxonomy" id="2981137"/>
    <lineage>
        <taxon>Bacteria</taxon>
        <taxon>Pseudomonadati</taxon>
        <taxon>Pseudomonadota</taxon>
        <taxon>Betaproteobacteria</taxon>
        <taxon>Neisseriales</taxon>
        <taxon>Chitinibacteraceae</taxon>
        <taxon>Chitiniphilus</taxon>
    </lineage>
</organism>
<evidence type="ECO:0000313" key="2">
    <source>
        <dbReference type="EMBL" id="UXY15288.1"/>
    </source>
</evidence>
<keyword evidence="1" id="KW-0732">Signal</keyword>